<accession>A0A0A9HV71</accession>
<reference evidence="1" key="2">
    <citation type="journal article" date="2015" name="Data Brief">
        <title>Shoot transcriptome of the giant reed, Arundo donax.</title>
        <authorList>
            <person name="Barrero R.A."/>
            <person name="Guerrero F.D."/>
            <person name="Moolhuijzen P."/>
            <person name="Goolsby J.A."/>
            <person name="Tidwell J."/>
            <person name="Bellgard S.E."/>
            <person name="Bellgard M.I."/>
        </authorList>
    </citation>
    <scope>NUCLEOTIDE SEQUENCE</scope>
    <source>
        <tissue evidence="1">Shoot tissue taken approximately 20 cm above the soil surface</tissue>
    </source>
</reference>
<organism evidence="1">
    <name type="scientific">Arundo donax</name>
    <name type="common">Giant reed</name>
    <name type="synonym">Donax arundinaceus</name>
    <dbReference type="NCBI Taxonomy" id="35708"/>
    <lineage>
        <taxon>Eukaryota</taxon>
        <taxon>Viridiplantae</taxon>
        <taxon>Streptophyta</taxon>
        <taxon>Embryophyta</taxon>
        <taxon>Tracheophyta</taxon>
        <taxon>Spermatophyta</taxon>
        <taxon>Magnoliopsida</taxon>
        <taxon>Liliopsida</taxon>
        <taxon>Poales</taxon>
        <taxon>Poaceae</taxon>
        <taxon>PACMAD clade</taxon>
        <taxon>Arundinoideae</taxon>
        <taxon>Arundineae</taxon>
        <taxon>Arundo</taxon>
    </lineage>
</organism>
<dbReference type="EMBL" id="GBRH01197701">
    <property type="protein sequence ID" value="JAE00195.1"/>
    <property type="molecule type" value="Transcribed_RNA"/>
</dbReference>
<dbReference type="EMBL" id="GBRH01159125">
    <property type="protein sequence ID" value="JAE38771.1"/>
    <property type="molecule type" value="Transcribed_RNA"/>
</dbReference>
<name>A0A0A9HV71_ARUDO</name>
<sequence>MYPRIISSQIIWRGRHPIQVNNYLSIGKHQHTGLADIALFCNFDLSGPITLDFRKDLSPPVPVTIQKRIMHGGEVV</sequence>
<dbReference type="AlphaFoldDB" id="A0A0A9HV71"/>
<evidence type="ECO:0000313" key="1">
    <source>
        <dbReference type="EMBL" id="JAE38771.1"/>
    </source>
</evidence>
<proteinExistence type="predicted"/>
<protein>
    <submittedName>
        <fullName evidence="1">Uncharacterized protein</fullName>
    </submittedName>
</protein>
<reference evidence="1" key="1">
    <citation type="submission" date="2014-09" db="EMBL/GenBank/DDBJ databases">
        <authorList>
            <person name="Magalhaes I.L.F."/>
            <person name="Oliveira U."/>
            <person name="Santos F.R."/>
            <person name="Vidigal T.H.D.A."/>
            <person name="Brescovit A.D."/>
            <person name="Santos A.J."/>
        </authorList>
    </citation>
    <scope>NUCLEOTIDE SEQUENCE</scope>
    <source>
        <tissue evidence="1">Shoot tissue taken approximately 20 cm above the soil surface</tissue>
    </source>
</reference>